<dbReference type="PANTHER" id="PTHR47481">
    <property type="match status" value="1"/>
</dbReference>
<name>A0A9N7NGK0_STRHE</name>
<dbReference type="PANTHER" id="PTHR47481:SF31">
    <property type="entry name" value="OS01G0873500 PROTEIN"/>
    <property type="match status" value="1"/>
</dbReference>
<keyword evidence="4" id="KW-1185">Reference proteome</keyword>
<dbReference type="Pfam" id="PF22936">
    <property type="entry name" value="Pol_BBD"/>
    <property type="match status" value="1"/>
</dbReference>
<organism evidence="3 4">
    <name type="scientific">Striga hermonthica</name>
    <name type="common">Purple witchweed</name>
    <name type="synonym">Buchnera hermonthica</name>
    <dbReference type="NCBI Taxonomy" id="68872"/>
    <lineage>
        <taxon>Eukaryota</taxon>
        <taxon>Viridiplantae</taxon>
        <taxon>Streptophyta</taxon>
        <taxon>Embryophyta</taxon>
        <taxon>Tracheophyta</taxon>
        <taxon>Spermatophyta</taxon>
        <taxon>Magnoliopsida</taxon>
        <taxon>eudicotyledons</taxon>
        <taxon>Gunneridae</taxon>
        <taxon>Pentapetalae</taxon>
        <taxon>asterids</taxon>
        <taxon>lamiids</taxon>
        <taxon>Lamiales</taxon>
        <taxon>Orobanchaceae</taxon>
        <taxon>Buchnereae</taxon>
        <taxon>Striga</taxon>
    </lineage>
</organism>
<dbReference type="EMBL" id="CACSLK010027829">
    <property type="protein sequence ID" value="CAA0830411.1"/>
    <property type="molecule type" value="Genomic_DNA"/>
</dbReference>
<dbReference type="AlphaFoldDB" id="A0A9N7NGK0"/>
<feature type="compositionally biased region" description="Low complexity" evidence="1">
    <location>
        <begin position="263"/>
        <end position="281"/>
    </location>
</feature>
<evidence type="ECO:0000313" key="3">
    <source>
        <dbReference type="EMBL" id="CAA0830411.1"/>
    </source>
</evidence>
<comment type="caution">
    <text evidence="3">The sequence shown here is derived from an EMBL/GenBank/DDBJ whole genome shotgun (WGS) entry which is preliminary data.</text>
</comment>
<feature type="region of interest" description="Disordered" evidence="1">
    <location>
        <begin position="193"/>
        <end position="227"/>
    </location>
</feature>
<dbReference type="InterPro" id="IPR054722">
    <property type="entry name" value="PolX-like_BBD"/>
</dbReference>
<evidence type="ECO:0000256" key="1">
    <source>
        <dbReference type="SAM" id="MobiDB-lite"/>
    </source>
</evidence>
<dbReference type="Proteomes" id="UP001153555">
    <property type="component" value="Unassembled WGS sequence"/>
</dbReference>
<proteinExistence type="predicted"/>
<dbReference type="OrthoDB" id="1304322at2759"/>
<evidence type="ECO:0000259" key="2">
    <source>
        <dbReference type="Pfam" id="PF22936"/>
    </source>
</evidence>
<protein>
    <recommendedName>
        <fullName evidence="2">Retrovirus-related Pol polyprotein from transposon TNT 1-94-like beta-barrel domain-containing protein</fullName>
    </recommendedName>
</protein>
<gene>
    <name evidence="3" type="ORF">SHERM_25832</name>
</gene>
<evidence type="ECO:0000313" key="4">
    <source>
        <dbReference type="Proteomes" id="UP001153555"/>
    </source>
</evidence>
<feature type="non-terminal residue" evidence="3">
    <location>
        <position position="1"/>
    </location>
</feature>
<feature type="compositionally biased region" description="Basic residues" evidence="1">
    <location>
        <begin position="215"/>
        <end position="225"/>
    </location>
</feature>
<feature type="region of interest" description="Disordered" evidence="1">
    <location>
        <begin position="260"/>
        <end position="283"/>
    </location>
</feature>
<dbReference type="Pfam" id="PF14223">
    <property type="entry name" value="Retrotran_gag_2"/>
    <property type="match status" value="1"/>
</dbReference>
<sequence>IRGYGLEHFITGSQRIPEEFISDPTTQERSINPAFLLWMRQDQLLASWLLSSVTESVLVTTVGLTTSKEIWECLESTFASQSHAKILQYRLQLQTIKKEGSSMKDYLNKIKTCCDLLGSAGEKVQDRDHMLYILAGLPQEYNPVLVSLSTKYPPCTVMEAYSVLLSFEARLEGSESQNSANNEQGNFSVNVVTQGQGNRGGFRGRGRGAFQNQRGRGRFGSRSRGRGFDNGKQRCQICHYTNHTAERCYYRADLTFTPRDRSNYNNHSSNQSQGNGPNVNVTQMESDFQSSCDGSNWYPDSGATSHVTYDLANLNSAAEYQGRERVQVGNGTGLNISHFGNSVLKSPSNDLFILKNLLHVPEITKNLIS</sequence>
<feature type="non-terminal residue" evidence="3">
    <location>
        <position position="369"/>
    </location>
</feature>
<accession>A0A9N7NGK0</accession>
<reference evidence="3" key="1">
    <citation type="submission" date="2019-12" db="EMBL/GenBank/DDBJ databases">
        <authorList>
            <person name="Scholes J."/>
        </authorList>
    </citation>
    <scope>NUCLEOTIDE SEQUENCE</scope>
</reference>
<feature type="domain" description="Retrovirus-related Pol polyprotein from transposon TNT 1-94-like beta-barrel" evidence="2">
    <location>
        <begin position="297"/>
        <end position="369"/>
    </location>
</feature>